<accession>A0ABQ6YA78</accession>
<reference evidence="2 3" key="1">
    <citation type="submission" date="2012-09" db="EMBL/GenBank/DDBJ databases">
        <title>Genome Sequence of alkane-degrading Bacterium Alcanivorax sp. 6-D-6.</title>
        <authorList>
            <person name="Lai Q."/>
            <person name="Shao Z."/>
        </authorList>
    </citation>
    <scope>NUCLEOTIDE SEQUENCE [LARGE SCALE GENOMIC DNA]</scope>
    <source>
        <strain evidence="2 3">6-D-6</strain>
    </source>
</reference>
<organism evidence="2 3">
    <name type="scientific">Alcanivorax xiamenensis</name>
    <dbReference type="NCBI Taxonomy" id="1177156"/>
    <lineage>
        <taxon>Bacteria</taxon>
        <taxon>Pseudomonadati</taxon>
        <taxon>Pseudomonadota</taxon>
        <taxon>Gammaproteobacteria</taxon>
        <taxon>Oceanospirillales</taxon>
        <taxon>Alcanivoracaceae</taxon>
        <taxon>Alcanivorax</taxon>
    </lineage>
</organism>
<proteinExistence type="predicted"/>
<keyword evidence="3" id="KW-1185">Reference proteome</keyword>
<dbReference type="Pfam" id="PF22016">
    <property type="entry name" value="DUF6933"/>
    <property type="match status" value="1"/>
</dbReference>
<protein>
    <recommendedName>
        <fullName evidence="1">DUF6933 domain-containing protein</fullName>
    </recommendedName>
</protein>
<feature type="domain" description="DUF6933" evidence="1">
    <location>
        <begin position="3"/>
        <end position="175"/>
    </location>
</feature>
<evidence type="ECO:0000313" key="3">
    <source>
        <dbReference type="Proteomes" id="UP000771797"/>
    </source>
</evidence>
<name>A0ABQ6YA78_9GAMM</name>
<dbReference type="RefSeq" id="WP_201303717.1">
    <property type="nucleotide sequence ID" value="NZ_AQPF01000007.1"/>
</dbReference>
<evidence type="ECO:0000259" key="1">
    <source>
        <dbReference type="Pfam" id="PF22016"/>
    </source>
</evidence>
<evidence type="ECO:0000313" key="2">
    <source>
        <dbReference type="EMBL" id="KAF0806729.1"/>
    </source>
</evidence>
<dbReference type="EMBL" id="AQPF01000007">
    <property type="protein sequence ID" value="KAF0806729.1"/>
    <property type="molecule type" value="Genomic_DNA"/>
</dbReference>
<dbReference type="InterPro" id="IPR053864">
    <property type="entry name" value="DUF6933"/>
</dbReference>
<dbReference type="Proteomes" id="UP000771797">
    <property type="component" value="Unassembled WGS sequence"/>
</dbReference>
<sequence>MIHLHCTKKLIAKLPLDQNGVLKDPQRDQSVLHEVTEANPLDHWHANLILLQRHQCLLFVHDATRFPLFIPAVKKADLAGLDGLFADTFISVLGKAGATEGQLDRAVHLLGPLVCDSESDRSVEGSSTEFGKLIRFGLLDGGGSVVDLAPYSTSVWLADRPMGIKGRGYVWPIKEMLGLLGISKSA</sequence>
<comment type="caution">
    <text evidence="2">The sequence shown here is derived from an EMBL/GenBank/DDBJ whole genome shotgun (WGS) entry which is preliminary data.</text>
</comment>
<gene>
    <name evidence="2" type="ORF">A6D6_01404</name>
</gene>